<gene>
    <name evidence="1" type="ORF">Mgra_00009227</name>
</gene>
<dbReference type="Proteomes" id="UP000605970">
    <property type="component" value="Unassembled WGS sequence"/>
</dbReference>
<protein>
    <recommendedName>
        <fullName evidence="3">Galectin</fullName>
    </recommendedName>
</protein>
<keyword evidence="2" id="KW-1185">Reference proteome</keyword>
<evidence type="ECO:0008006" key="3">
    <source>
        <dbReference type="Google" id="ProtNLM"/>
    </source>
</evidence>
<reference evidence="1" key="1">
    <citation type="journal article" date="2020" name="Ecol. Evol.">
        <title>Genome structure and content of the rice root-knot nematode (Meloidogyne graminicola).</title>
        <authorList>
            <person name="Phan N.T."/>
            <person name="Danchin E.G.J."/>
            <person name="Klopp C."/>
            <person name="Perfus-Barbeoch L."/>
            <person name="Kozlowski D.K."/>
            <person name="Koutsovoulos G.D."/>
            <person name="Lopez-Roques C."/>
            <person name="Bouchez O."/>
            <person name="Zahm M."/>
            <person name="Besnard G."/>
            <person name="Bellafiore S."/>
        </authorList>
    </citation>
    <scope>NUCLEOTIDE SEQUENCE</scope>
    <source>
        <strain evidence="1">VN-18</strain>
    </source>
</reference>
<comment type="caution">
    <text evidence="1">The sequence shown here is derived from an EMBL/GenBank/DDBJ whole genome shotgun (WGS) entry which is preliminary data.</text>
</comment>
<dbReference type="EMBL" id="JABEBT010000144">
    <property type="protein sequence ID" value="KAF7629239.1"/>
    <property type="molecule type" value="Genomic_DNA"/>
</dbReference>
<evidence type="ECO:0000313" key="1">
    <source>
        <dbReference type="EMBL" id="KAF7629239.1"/>
    </source>
</evidence>
<proteinExistence type="predicted"/>
<evidence type="ECO:0000313" key="2">
    <source>
        <dbReference type="Proteomes" id="UP000605970"/>
    </source>
</evidence>
<name>A0A8S9ZDH9_9BILA</name>
<organism evidence="1 2">
    <name type="scientific">Meloidogyne graminicola</name>
    <dbReference type="NCBI Taxonomy" id="189291"/>
    <lineage>
        <taxon>Eukaryota</taxon>
        <taxon>Metazoa</taxon>
        <taxon>Ecdysozoa</taxon>
        <taxon>Nematoda</taxon>
        <taxon>Chromadorea</taxon>
        <taxon>Rhabditida</taxon>
        <taxon>Tylenchina</taxon>
        <taxon>Tylenchomorpha</taxon>
        <taxon>Tylenchoidea</taxon>
        <taxon>Meloidogynidae</taxon>
        <taxon>Meloidogyninae</taxon>
        <taxon>Meloidogyne</taxon>
    </lineage>
</organism>
<sequence>MMGWEDKGEYKLTKGEQIQFPNDTANLNEYLTKVGIGANIHKYAGLWTLGLDLLPTQAQRSLNFFVYRGCTCKIDAWFKNPLTSKPLVPEPIYNENNEDKVCLKRSTKQKLFKLYNINKEGKLISFIILGGNKINNGRIKLLDDNNQTIFELNFKENSFEFESFESKYGKWRDNYLKIVDHTTSGNIMEILLIVDKYFILIDINNLNNYFYPNNWTEGNFLNKSENVNFGISGDFVIISPVLIGPINGNDKISTSMPYKIKNNEIQSKSVTFHFHCFVNSNAEYFYLKLMSGLFEENNYVGRTFYGLKVNFTENKIIAYSTIKYAPELTLQNSIFKKGKPFECSIVLREYRGLTTINNESKYANMMDGNITIIEHYIKENKIVDHQIYKKKMKELKGNGTIVCLEGNILGRDEMIKTTQNYIAIYLLHVSYGHNFHEYEGALILDFKFNPNKYMINKNIGGSSKLKMFSMIRGGPGINATKRLKNPIGQTGVPISILIYADLDYFNISINGEGAISDLKFYEYDQNLSTCPTLIKKFPIFKLPKNVLKLEHQLVENEEIIIIGKIIKPFRRIKINFLHGALQVHTIFGQTVFQLKITKDCSYNFLFLLKYLISLIKRMESKGKIPIPFTATEYIQVLGLINLNKNKFISIQSISDYNDDD</sequence>
<dbReference type="OrthoDB" id="6251307at2759"/>
<accession>A0A8S9ZDH9</accession>
<dbReference type="AlphaFoldDB" id="A0A8S9ZDH9"/>